<proteinExistence type="predicted"/>
<keyword evidence="3" id="KW-1185">Reference proteome</keyword>
<protein>
    <submittedName>
        <fullName evidence="2">Uncharacterized protein</fullName>
    </submittedName>
</protein>
<dbReference type="Proteomes" id="UP000822688">
    <property type="component" value="Chromosome V"/>
</dbReference>
<organism evidence="2 3">
    <name type="scientific">Ceratodon purpureus</name>
    <name type="common">Fire moss</name>
    <name type="synonym">Dicranum purpureum</name>
    <dbReference type="NCBI Taxonomy" id="3225"/>
    <lineage>
        <taxon>Eukaryota</taxon>
        <taxon>Viridiplantae</taxon>
        <taxon>Streptophyta</taxon>
        <taxon>Embryophyta</taxon>
        <taxon>Bryophyta</taxon>
        <taxon>Bryophytina</taxon>
        <taxon>Bryopsida</taxon>
        <taxon>Dicranidae</taxon>
        <taxon>Pseudoditrichales</taxon>
        <taxon>Ditrichaceae</taxon>
        <taxon>Ceratodon</taxon>
    </lineage>
</organism>
<reference evidence="2" key="1">
    <citation type="submission" date="2020-06" db="EMBL/GenBank/DDBJ databases">
        <title>WGS assembly of Ceratodon purpureus strain R40.</title>
        <authorList>
            <person name="Carey S.B."/>
            <person name="Jenkins J."/>
            <person name="Shu S."/>
            <person name="Lovell J.T."/>
            <person name="Sreedasyam A."/>
            <person name="Maumus F."/>
            <person name="Tiley G.P."/>
            <person name="Fernandez-Pozo N."/>
            <person name="Barry K."/>
            <person name="Chen C."/>
            <person name="Wang M."/>
            <person name="Lipzen A."/>
            <person name="Daum C."/>
            <person name="Saski C.A."/>
            <person name="Payton A.C."/>
            <person name="Mcbreen J.C."/>
            <person name="Conrad R.E."/>
            <person name="Kollar L.M."/>
            <person name="Olsson S."/>
            <person name="Huttunen S."/>
            <person name="Landis J.B."/>
            <person name="Wickett N.J."/>
            <person name="Johnson M.G."/>
            <person name="Rensing S.A."/>
            <person name="Grimwood J."/>
            <person name="Schmutz J."/>
            <person name="Mcdaniel S.F."/>
        </authorList>
    </citation>
    <scope>NUCLEOTIDE SEQUENCE</scope>
    <source>
        <strain evidence="2">R40</strain>
    </source>
</reference>
<keyword evidence="1" id="KW-1133">Transmembrane helix</keyword>
<dbReference type="AlphaFoldDB" id="A0A8T0HU31"/>
<feature type="transmembrane region" description="Helical" evidence="1">
    <location>
        <begin position="37"/>
        <end position="58"/>
    </location>
</feature>
<comment type="caution">
    <text evidence="2">The sequence shown here is derived from an EMBL/GenBank/DDBJ whole genome shotgun (WGS) entry which is preliminary data.</text>
</comment>
<dbReference type="EMBL" id="CM026426">
    <property type="protein sequence ID" value="KAG0574261.1"/>
    <property type="molecule type" value="Genomic_DNA"/>
</dbReference>
<keyword evidence="1" id="KW-0472">Membrane</keyword>
<evidence type="ECO:0000313" key="3">
    <source>
        <dbReference type="Proteomes" id="UP000822688"/>
    </source>
</evidence>
<evidence type="ECO:0000313" key="2">
    <source>
        <dbReference type="EMBL" id="KAG0574261.1"/>
    </source>
</evidence>
<feature type="non-terminal residue" evidence="2">
    <location>
        <position position="148"/>
    </location>
</feature>
<name>A0A8T0HU31_CERPU</name>
<evidence type="ECO:0000256" key="1">
    <source>
        <dbReference type="SAM" id="Phobius"/>
    </source>
</evidence>
<keyword evidence="1" id="KW-0812">Transmembrane</keyword>
<sequence length="148" mass="17161">MEVARLRREKADSTFKGETRLFGSIAKSEGRLITAPVLYLVFLRLFIFHMCCVLSRWARLETHFCIQNFKCLIVDDKWRIKVDEMGNINSFGSDAIHGAICHSLLGAAYSFDIVVELTFDQAGFFFHGLEHVMHDERLDLYKINFHLE</sequence>
<gene>
    <name evidence="2" type="ORF">KC19_VG248300</name>
</gene>
<accession>A0A8T0HU31</accession>